<name>A0AAE0SEN2_9BIVA</name>
<gene>
    <name evidence="1" type="ORF">CHS0354_029956</name>
</gene>
<dbReference type="Proteomes" id="UP001195483">
    <property type="component" value="Unassembled WGS sequence"/>
</dbReference>
<dbReference type="EMBL" id="JAEAOA010001786">
    <property type="protein sequence ID" value="KAK3590284.1"/>
    <property type="molecule type" value="Genomic_DNA"/>
</dbReference>
<reference evidence="1" key="2">
    <citation type="journal article" date="2021" name="Genome Biol. Evol.">
        <title>Developing a high-quality reference genome for a parasitic bivalve with doubly uniparental inheritance (Bivalvia: Unionida).</title>
        <authorList>
            <person name="Smith C.H."/>
        </authorList>
    </citation>
    <scope>NUCLEOTIDE SEQUENCE</scope>
    <source>
        <strain evidence="1">CHS0354</strain>
        <tissue evidence="1">Mantle</tissue>
    </source>
</reference>
<evidence type="ECO:0000313" key="2">
    <source>
        <dbReference type="Proteomes" id="UP001195483"/>
    </source>
</evidence>
<keyword evidence="2" id="KW-1185">Reference proteome</keyword>
<dbReference type="AlphaFoldDB" id="A0AAE0SEN2"/>
<evidence type="ECO:0000313" key="1">
    <source>
        <dbReference type="EMBL" id="KAK3590284.1"/>
    </source>
</evidence>
<sequence length="76" mass="8589">MDDYWHNDVKKGVGVGHHCKKNVKGAVSGTTVYRISEMYRNRHHCKKDVKNVLYQVPLQRGCQECAVSGTTVKKNG</sequence>
<protein>
    <submittedName>
        <fullName evidence="1">Uncharacterized protein</fullName>
    </submittedName>
</protein>
<proteinExistence type="predicted"/>
<comment type="caution">
    <text evidence="1">The sequence shown here is derived from an EMBL/GenBank/DDBJ whole genome shotgun (WGS) entry which is preliminary data.</text>
</comment>
<organism evidence="1 2">
    <name type="scientific">Potamilus streckersoni</name>
    <dbReference type="NCBI Taxonomy" id="2493646"/>
    <lineage>
        <taxon>Eukaryota</taxon>
        <taxon>Metazoa</taxon>
        <taxon>Spiralia</taxon>
        <taxon>Lophotrochozoa</taxon>
        <taxon>Mollusca</taxon>
        <taxon>Bivalvia</taxon>
        <taxon>Autobranchia</taxon>
        <taxon>Heteroconchia</taxon>
        <taxon>Palaeoheterodonta</taxon>
        <taxon>Unionida</taxon>
        <taxon>Unionoidea</taxon>
        <taxon>Unionidae</taxon>
        <taxon>Ambleminae</taxon>
        <taxon>Lampsilini</taxon>
        <taxon>Potamilus</taxon>
    </lineage>
</organism>
<reference evidence="1" key="3">
    <citation type="submission" date="2023-05" db="EMBL/GenBank/DDBJ databases">
        <authorList>
            <person name="Smith C.H."/>
        </authorList>
    </citation>
    <scope>NUCLEOTIDE SEQUENCE</scope>
    <source>
        <strain evidence="1">CHS0354</strain>
        <tissue evidence="1">Mantle</tissue>
    </source>
</reference>
<accession>A0AAE0SEN2</accession>
<reference evidence="1" key="1">
    <citation type="journal article" date="2021" name="Genome Biol. Evol.">
        <title>A High-Quality Reference Genome for a Parasitic Bivalve with Doubly Uniparental Inheritance (Bivalvia: Unionida).</title>
        <authorList>
            <person name="Smith C.H."/>
        </authorList>
    </citation>
    <scope>NUCLEOTIDE SEQUENCE</scope>
    <source>
        <strain evidence="1">CHS0354</strain>
    </source>
</reference>